<feature type="compositionally biased region" description="Low complexity" evidence="1">
    <location>
        <begin position="326"/>
        <end position="345"/>
    </location>
</feature>
<keyword evidence="2" id="KW-0812">Transmembrane</keyword>
<keyword evidence="4" id="KW-1185">Reference proteome</keyword>
<keyword evidence="2" id="KW-1133">Transmembrane helix</keyword>
<reference evidence="3 4" key="2">
    <citation type="submission" date="2020-03" db="EMBL/GenBank/DDBJ databases">
        <authorList>
            <person name="Ichikawa N."/>
            <person name="Kimura A."/>
            <person name="Kitahashi Y."/>
            <person name="Uohara A."/>
        </authorList>
    </citation>
    <scope>NUCLEOTIDE SEQUENCE [LARGE SCALE GENOMIC DNA]</scope>
    <source>
        <strain evidence="3 4">NBRC 105367</strain>
    </source>
</reference>
<reference evidence="3 4" key="1">
    <citation type="submission" date="2020-03" db="EMBL/GenBank/DDBJ databases">
        <title>Whole genome shotgun sequence of Phytohabitans suffuscus NBRC 105367.</title>
        <authorList>
            <person name="Komaki H."/>
            <person name="Tamura T."/>
        </authorList>
    </citation>
    <scope>NUCLEOTIDE SEQUENCE [LARGE SCALE GENOMIC DNA]</scope>
    <source>
        <strain evidence="3 4">NBRC 105367</strain>
    </source>
</reference>
<sequence>MLLAALGVAMLAAASQLGVAFGLGIVRLSRTFPVDQENQWTAQMAWVTWFAMVAAVAGAIAAERTARRHGYEGGTGSRIAYSVFAGIGAAVLVPLCMQPARFAIVRATDPVLVIGLSAALGAVAGVFVALAALSHQPLMWNVGAVIAAVWALALVSVIPSLGPDDPLPTLRLGVLDLASFSTGTAQSAAVVTMPLLALAIGAATAGIGRWLGRPPVTIAASGIIGPAMLCLAYLVAGPGSETDKFQAAPYWGALVAVGAGTLGSVLATVVRRPSPRPATPAEEPATADTAQEQPQAARPPREPGIEPVFRATPTSEWSVPLPGQGTDPSPSTSASTATADETTASLPTVEAGRGGTFFATPEPTPARDSAAGPGGSSSSGRPFDEQTADLSPPPPPTPHAVRPAPRPVGPPPVAPPPVAPPPVAPPPHARPAAPPAAAAIQEPPGPRPPSPPAAAPRSTPPASCPSTPAPKTRPPSAAAGVAPPPTAPRAPTAPPVAGAGVAVAGPRPRRPATCQPATGRLASAPPRRPPPTPTSPPTRQLRASAAASSAAAARPHPARSRASRPASSTYPPSAAASPGPRPRSSPATRSTSTG</sequence>
<name>A0A6F8YL00_9ACTN</name>
<feature type="transmembrane region" description="Helical" evidence="2">
    <location>
        <begin position="178"/>
        <end position="204"/>
    </location>
</feature>
<feature type="compositionally biased region" description="Low complexity" evidence="1">
    <location>
        <begin position="563"/>
        <end position="594"/>
    </location>
</feature>
<feature type="compositionally biased region" description="Pro residues" evidence="1">
    <location>
        <begin position="391"/>
        <end position="434"/>
    </location>
</feature>
<feature type="compositionally biased region" description="Pro residues" evidence="1">
    <location>
        <begin position="526"/>
        <end position="536"/>
    </location>
</feature>
<feature type="transmembrane region" description="Helical" evidence="2">
    <location>
        <begin position="248"/>
        <end position="270"/>
    </location>
</feature>
<dbReference type="AlphaFoldDB" id="A0A6F8YL00"/>
<feature type="compositionally biased region" description="Pro residues" evidence="1">
    <location>
        <begin position="443"/>
        <end position="473"/>
    </location>
</feature>
<feature type="transmembrane region" description="Helical" evidence="2">
    <location>
        <begin position="44"/>
        <end position="62"/>
    </location>
</feature>
<gene>
    <name evidence="3" type="ORF">Psuf_040830</name>
</gene>
<accession>A0A6F8YL00</accession>
<evidence type="ECO:0000313" key="4">
    <source>
        <dbReference type="Proteomes" id="UP000503011"/>
    </source>
</evidence>
<feature type="transmembrane region" description="Helical" evidence="2">
    <location>
        <begin position="110"/>
        <end position="131"/>
    </location>
</feature>
<evidence type="ECO:0000256" key="2">
    <source>
        <dbReference type="SAM" id="Phobius"/>
    </source>
</evidence>
<feature type="compositionally biased region" description="Low complexity" evidence="1">
    <location>
        <begin position="495"/>
        <end position="506"/>
    </location>
</feature>
<dbReference type="KEGG" id="psuu:Psuf_040830"/>
<dbReference type="Proteomes" id="UP000503011">
    <property type="component" value="Chromosome"/>
</dbReference>
<feature type="compositionally biased region" description="Low complexity" evidence="1">
    <location>
        <begin position="537"/>
        <end position="555"/>
    </location>
</feature>
<keyword evidence="2" id="KW-0472">Membrane</keyword>
<feature type="transmembrane region" description="Helical" evidence="2">
    <location>
        <begin position="216"/>
        <end position="236"/>
    </location>
</feature>
<organism evidence="3 4">
    <name type="scientific">Phytohabitans suffuscus</name>
    <dbReference type="NCBI Taxonomy" id="624315"/>
    <lineage>
        <taxon>Bacteria</taxon>
        <taxon>Bacillati</taxon>
        <taxon>Actinomycetota</taxon>
        <taxon>Actinomycetes</taxon>
        <taxon>Micromonosporales</taxon>
        <taxon>Micromonosporaceae</taxon>
    </lineage>
</organism>
<feature type="compositionally biased region" description="Pro residues" evidence="1">
    <location>
        <begin position="482"/>
        <end position="494"/>
    </location>
</feature>
<protein>
    <submittedName>
        <fullName evidence="3">Uncharacterized protein</fullName>
    </submittedName>
</protein>
<feature type="transmembrane region" description="Helical" evidence="2">
    <location>
        <begin position="138"/>
        <end position="158"/>
    </location>
</feature>
<proteinExistence type="predicted"/>
<feature type="transmembrane region" description="Helical" evidence="2">
    <location>
        <begin position="83"/>
        <end position="104"/>
    </location>
</feature>
<evidence type="ECO:0000313" key="3">
    <source>
        <dbReference type="EMBL" id="BCB86770.1"/>
    </source>
</evidence>
<feature type="region of interest" description="Disordered" evidence="1">
    <location>
        <begin position="272"/>
        <end position="594"/>
    </location>
</feature>
<dbReference type="EMBL" id="AP022871">
    <property type="protein sequence ID" value="BCB86770.1"/>
    <property type="molecule type" value="Genomic_DNA"/>
</dbReference>
<evidence type="ECO:0000256" key="1">
    <source>
        <dbReference type="SAM" id="MobiDB-lite"/>
    </source>
</evidence>